<keyword evidence="8" id="KW-0496">Mitochondrion</keyword>
<comment type="similarity">
    <text evidence="11">Belongs to the class I-like SAM-binding methyltransferase superfamily. RsmB/NOP family.</text>
</comment>
<evidence type="ECO:0000256" key="11">
    <source>
        <dbReference type="PROSITE-ProRule" id="PRU01023"/>
    </source>
</evidence>
<keyword evidence="15" id="KW-1185">Reference proteome</keyword>
<keyword evidence="7" id="KW-0809">Transit peptide</keyword>
<dbReference type="InterPro" id="IPR029063">
    <property type="entry name" value="SAM-dependent_MTases_sf"/>
</dbReference>
<dbReference type="Proteomes" id="UP000235965">
    <property type="component" value="Unassembled WGS sequence"/>
</dbReference>
<gene>
    <name evidence="14" type="ORF">B7P43_G12799</name>
</gene>
<accession>A0A2J7QGN6</accession>
<dbReference type="Pfam" id="PF01189">
    <property type="entry name" value="Methyltr_RsmB-F"/>
    <property type="match status" value="1"/>
</dbReference>
<feature type="active site" description="Nucleophile" evidence="11">
    <location>
        <position position="452"/>
    </location>
</feature>
<feature type="compositionally biased region" description="Polar residues" evidence="12">
    <location>
        <begin position="167"/>
        <end position="181"/>
    </location>
</feature>
<evidence type="ECO:0000256" key="3">
    <source>
        <dbReference type="ARBA" id="ARBA00022603"/>
    </source>
</evidence>
<evidence type="ECO:0000256" key="8">
    <source>
        <dbReference type="ARBA" id="ARBA00023128"/>
    </source>
</evidence>
<keyword evidence="4 11" id="KW-0808">Transferase</keyword>
<organism evidence="14 15">
    <name type="scientific">Cryptotermes secundus</name>
    <dbReference type="NCBI Taxonomy" id="105785"/>
    <lineage>
        <taxon>Eukaryota</taxon>
        <taxon>Metazoa</taxon>
        <taxon>Ecdysozoa</taxon>
        <taxon>Arthropoda</taxon>
        <taxon>Hexapoda</taxon>
        <taxon>Insecta</taxon>
        <taxon>Pterygota</taxon>
        <taxon>Neoptera</taxon>
        <taxon>Polyneoptera</taxon>
        <taxon>Dictyoptera</taxon>
        <taxon>Blattodea</taxon>
        <taxon>Blattoidea</taxon>
        <taxon>Termitoidae</taxon>
        <taxon>Kalotermitidae</taxon>
        <taxon>Cryptotermitinae</taxon>
        <taxon>Cryptotermes</taxon>
    </lineage>
</organism>
<evidence type="ECO:0000256" key="4">
    <source>
        <dbReference type="ARBA" id="ARBA00022679"/>
    </source>
</evidence>
<feature type="compositionally biased region" description="Basic and acidic residues" evidence="12">
    <location>
        <begin position="182"/>
        <end position="192"/>
    </location>
</feature>
<dbReference type="OrthoDB" id="8020218at2759"/>
<keyword evidence="2" id="KW-0698">rRNA processing</keyword>
<evidence type="ECO:0000256" key="12">
    <source>
        <dbReference type="SAM" id="MobiDB-lite"/>
    </source>
</evidence>
<feature type="domain" description="SAM-dependent MTase RsmB/NOP-type" evidence="13">
    <location>
        <begin position="221"/>
        <end position="527"/>
    </location>
</feature>
<evidence type="ECO:0000256" key="1">
    <source>
        <dbReference type="ARBA" id="ARBA00004173"/>
    </source>
</evidence>
<reference evidence="14 15" key="1">
    <citation type="submission" date="2017-12" db="EMBL/GenBank/DDBJ databases">
        <title>Hemimetabolous genomes reveal molecular basis of termite eusociality.</title>
        <authorList>
            <person name="Harrison M.C."/>
            <person name="Jongepier E."/>
            <person name="Robertson H.M."/>
            <person name="Arning N."/>
            <person name="Bitard-Feildel T."/>
            <person name="Chao H."/>
            <person name="Childers C.P."/>
            <person name="Dinh H."/>
            <person name="Doddapaneni H."/>
            <person name="Dugan S."/>
            <person name="Gowin J."/>
            <person name="Greiner C."/>
            <person name="Han Y."/>
            <person name="Hu H."/>
            <person name="Hughes D.S.T."/>
            <person name="Huylmans A.-K."/>
            <person name="Kemena C."/>
            <person name="Kremer L.P.M."/>
            <person name="Lee S.L."/>
            <person name="Lopez-Ezquerra A."/>
            <person name="Mallet L."/>
            <person name="Monroy-Kuhn J.M."/>
            <person name="Moser A."/>
            <person name="Murali S.C."/>
            <person name="Muzny D.M."/>
            <person name="Otani S."/>
            <person name="Piulachs M.-D."/>
            <person name="Poelchau M."/>
            <person name="Qu J."/>
            <person name="Schaub F."/>
            <person name="Wada-Katsumata A."/>
            <person name="Worley K.C."/>
            <person name="Xie Q."/>
            <person name="Ylla G."/>
            <person name="Poulsen M."/>
            <person name="Gibbs R.A."/>
            <person name="Schal C."/>
            <person name="Richards S."/>
            <person name="Belles X."/>
            <person name="Korb J."/>
            <person name="Bornberg-Bauer E."/>
        </authorList>
    </citation>
    <scope>NUCLEOTIDE SEQUENCE [LARGE SCALE GENOMIC DNA]</scope>
    <source>
        <tissue evidence="14">Whole body</tissue>
    </source>
</reference>
<feature type="region of interest" description="Disordered" evidence="12">
    <location>
        <begin position="167"/>
        <end position="202"/>
    </location>
</feature>
<proteinExistence type="inferred from homology"/>
<dbReference type="InterPro" id="IPR001678">
    <property type="entry name" value="MeTrfase_RsmB-F_NOP2_dom"/>
</dbReference>
<dbReference type="PRINTS" id="PR02008">
    <property type="entry name" value="RCMTFAMILY"/>
</dbReference>
<feature type="binding site" evidence="11">
    <location>
        <begin position="325"/>
        <end position="331"/>
    </location>
    <ligand>
        <name>S-adenosyl-L-methionine</name>
        <dbReference type="ChEBI" id="CHEBI:59789"/>
    </ligand>
</feature>
<comment type="catalytic activity">
    <reaction evidence="10">
        <text>a cytidine in rRNA + S-adenosyl-L-methionine = a 5-methylcytidine in rRNA + S-adenosyl-L-homocysteine + H(+)</text>
        <dbReference type="Rhea" id="RHEA:61484"/>
        <dbReference type="Rhea" id="RHEA-COMP:15836"/>
        <dbReference type="Rhea" id="RHEA-COMP:15837"/>
        <dbReference type="ChEBI" id="CHEBI:15378"/>
        <dbReference type="ChEBI" id="CHEBI:57856"/>
        <dbReference type="ChEBI" id="CHEBI:59789"/>
        <dbReference type="ChEBI" id="CHEBI:74483"/>
        <dbReference type="ChEBI" id="CHEBI:82748"/>
    </reaction>
</comment>
<evidence type="ECO:0000256" key="5">
    <source>
        <dbReference type="ARBA" id="ARBA00022691"/>
    </source>
</evidence>
<dbReference type="InterPro" id="IPR049560">
    <property type="entry name" value="MeTrfase_RsmB-F_NOP2_cat"/>
</dbReference>
<evidence type="ECO:0000256" key="2">
    <source>
        <dbReference type="ARBA" id="ARBA00022552"/>
    </source>
</evidence>
<dbReference type="Gene3D" id="3.40.50.150">
    <property type="entry name" value="Vaccinia Virus protein VP39"/>
    <property type="match status" value="1"/>
</dbReference>
<dbReference type="SUPFAM" id="SSF53335">
    <property type="entry name" value="S-adenosyl-L-methionine-dependent methyltransferases"/>
    <property type="match status" value="1"/>
</dbReference>
<evidence type="ECO:0000313" key="15">
    <source>
        <dbReference type="Proteomes" id="UP000235965"/>
    </source>
</evidence>
<dbReference type="GO" id="GO:0008173">
    <property type="term" value="F:RNA methyltransferase activity"/>
    <property type="evidence" value="ECO:0007669"/>
    <property type="project" value="InterPro"/>
</dbReference>
<dbReference type="InterPro" id="IPR023267">
    <property type="entry name" value="RCMT"/>
</dbReference>
<keyword evidence="5 11" id="KW-0949">S-adenosyl-L-methionine</keyword>
<feature type="binding site" evidence="11">
    <location>
        <position position="397"/>
    </location>
    <ligand>
        <name>S-adenosyl-L-methionine</name>
        <dbReference type="ChEBI" id="CHEBI:59789"/>
    </ligand>
</feature>
<dbReference type="AlphaFoldDB" id="A0A2J7QGN6"/>
<keyword evidence="6 11" id="KW-0694">RNA-binding</keyword>
<dbReference type="GO" id="GO:0031167">
    <property type="term" value="P:rRNA methylation"/>
    <property type="evidence" value="ECO:0007669"/>
    <property type="project" value="TreeGrafter"/>
</dbReference>
<evidence type="ECO:0000256" key="10">
    <source>
        <dbReference type="ARBA" id="ARBA00049302"/>
    </source>
</evidence>
<comment type="subcellular location">
    <subcellularLocation>
        <location evidence="1">Mitochondrion</location>
    </subcellularLocation>
</comment>
<dbReference type="GO" id="GO:0003723">
    <property type="term" value="F:RNA binding"/>
    <property type="evidence" value="ECO:0007669"/>
    <property type="project" value="UniProtKB-UniRule"/>
</dbReference>
<evidence type="ECO:0000256" key="9">
    <source>
        <dbReference type="ARBA" id="ARBA00042050"/>
    </source>
</evidence>
<dbReference type="FunCoup" id="A0A2J7QGN6">
    <property type="interactions" value="315"/>
</dbReference>
<comment type="caution">
    <text evidence="14">The sequence shown here is derived from an EMBL/GenBank/DDBJ whole genome shotgun (WGS) entry which is preliminary data.</text>
</comment>
<feature type="compositionally biased region" description="Polar residues" evidence="12">
    <location>
        <begin position="193"/>
        <end position="202"/>
    </location>
</feature>
<evidence type="ECO:0000259" key="13">
    <source>
        <dbReference type="PROSITE" id="PS51686"/>
    </source>
</evidence>
<dbReference type="Gene3D" id="6.20.240.40">
    <property type="match status" value="2"/>
</dbReference>
<dbReference type="PANTHER" id="PTHR22808">
    <property type="entry name" value="NCL1 YEAST -RELATED NOL1/NOP2/FMU SUN DOMAIN-CONTAINING"/>
    <property type="match status" value="1"/>
</dbReference>
<dbReference type="PANTHER" id="PTHR22808:SF3">
    <property type="entry name" value="5-METHYLCYTOSINE RRNA METHYLTRANSFERASE NSUN4"/>
    <property type="match status" value="1"/>
</dbReference>
<evidence type="ECO:0000256" key="6">
    <source>
        <dbReference type="ARBA" id="ARBA00022884"/>
    </source>
</evidence>
<dbReference type="GO" id="GO:0005762">
    <property type="term" value="C:mitochondrial large ribosomal subunit"/>
    <property type="evidence" value="ECO:0007669"/>
    <property type="project" value="TreeGrafter"/>
</dbReference>
<dbReference type="FunFam" id="3.40.50.150:FF:000055">
    <property type="entry name" value="5-methylcytosine rRNA methyltransferase NSUN4"/>
    <property type="match status" value="1"/>
</dbReference>
<keyword evidence="3 11" id="KW-0489">Methyltransferase</keyword>
<feature type="binding site" evidence="11">
    <location>
        <position position="381"/>
    </location>
    <ligand>
        <name>S-adenosyl-L-methionine</name>
        <dbReference type="ChEBI" id="CHEBI:59789"/>
    </ligand>
</feature>
<dbReference type="InParanoid" id="A0A2J7QGN6"/>
<protein>
    <recommendedName>
        <fullName evidence="9">NOL1/NOP2/Sun domain family member 4</fullName>
    </recommendedName>
</protein>
<name>A0A2J7QGN6_9NEOP</name>
<evidence type="ECO:0000256" key="7">
    <source>
        <dbReference type="ARBA" id="ARBA00022946"/>
    </source>
</evidence>
<dbReference type="EMBL" id="NEVH01014361">
    <property type="protein sequence ID" value="PNF27738.1"/>
    <property type="molecule type" value="Genomic_DNA"/>
</dbReference>
<dbReference type="PROSITE" id="PS51686">
    <property type="entry name" value="SAM_MT_RSMB_NOP"/>
    <property type="match status" value="1"/>
</dbReference>
<evidence type="ECO:0000313" key="14">
    <source>
        <dbReference type="EMBL" id="PNF27738.1"/>
    </source>
</evidence>
<sequence>MYTNNCVINTVCRNILFRSSIYMQRRWKSKKVHWSVLAKKKYPVDKALEHFDDFYKTVFGRKWPSIRLALLSPHKYCAVINNFGDSDTVVSDLQNIGAMNIRTLFELEKENIKTKKNEERRRRDLEKIFKLDRKLEQMAITKQQEEFESLYPHRESSEGTSVSADILNRSSSDTSHGISDNINREDDAESNRDGMSQKSLQSSLREAEFDSHRLIDPASGLSAGALYEYVPATRLKGMEDWIVESQHYGYYRKDTDFPVCVESDNDFIFPVHLQVLLFERGNISSFPSPKRGSTDVLNYYLMDGASLLPVLALGVNPGDRVLDMCAAPGGKSLLILQTLFPARLVCNDVRESRTNRIHAVIKQYLYNDDMWKNQLFITQRDGRDIDECDVYNKILVDVPCTTDRHSLHENDNNIFKPGRTKERLQIPEMQAELLSHALKLVQPGGTVVYSTCSLSPIQNDGVVHMALRKVWEETDIQVIVKDMTAALEPIECVYKLGHDLGLKYGHLVLPFIPCNFGPLYFCKLVRTK</sequence>
<dbReference type="STRING" id="105785.A0A2J7QGN6"/>
<feature type="binding site" evidence="11">
    <location>
        <position position="348"/>
    </location>
    <ligand>
        <name>S-adenosyl-L-methionine</name>
        <dbReference type="ChEBI" id="CHEBI:59789"/>
    </ligand>
</feature>